<evidence type="ECO:0000256" key="1">
    <source>
        <dbReference type="SAM" id="Phobius"/>
    </source>
</evidence>
<evidence type="ECO:0000313" key="3">
    <source>
        <dbReference type="Proteomes" id="UP000034350"/>
    </source>
</evidence>
<dbReference type="AlphaFoldDB" id="A0A0F9Z783"/>
<keyword evidence="1" id="KW-0812">Transmembrane</keyword>
<comment type="caution">
    <text evidence="2">The sequence shown here is derived from an EMBL/GenBank/DDBJ whole genome shotgun (WGS) entry which is preliminary data.</text>
</comment>
<gene>
    <name evidence="2" type="ORF">AAJ76_2360003098</name>
</gene>
<accession>A0A0F9Z783</accession>
<organism evidence="2 3">
    <name type="scientific">Vairimorpha ceranae</name>
    <dbReference type="NCBI Taxonomy" id="40302"/>
    <lineage>
        <taxon>Eukaryota</taxon>
        <taxon>Fungi</taxon>
        <taxon>Fungi incertae sedis</taxon>
        <taxon>Microsporidia</taxon>
        <taxon>Nosematidae</taxon>
        <taxon>Vairimorpha</taxon>
    </lineage>
</organism>
<dbReference type="VEuPathDB" id="MicrosporidiaDB:AAJ76_2360003098"/>
<keyword evidence="1" id="KW-0472">Membrane</keyword>
<dbReference type="EMBL" id="JPQZ01000236">
    <property type="protein sequence ID" value="KKO73779.1"/>
    <property type="molecule type" value="Genomic_DNA"/>
</dbReference>
<proteinExistence type="predicted"/>
<reference evidence="2 3" key="1">
    <citation type="journal article" date="2015" name="Environ. Microbiol.">
        <title>Genome analyses suggest the presence of polyploidy and recent human-driven expansions in eight global populations of the honeybee pathogen Nosema ceranae.</title>
        <authorList>
            <person name="Pelin A."/>
            <person name="Selman M."/>
            <person name="Aris-Brosou S."/>
            <person name="Farinelli L."/>
            <person name="Corradi N."/>
        </authorList>
    </citation>
    <scope>NUCLEOTIDE SEQUENCE [LARGE SCALE GENOMIC DNA]</scope>
    <source>
        <strain evidence="2 3">PA08 1199</strain>
    </source>
</reference>
<dbReference type="Proteomes" id="UP000034350">
    <property type="component" value="Unassembled WGS sequence"/>
</dbReference>
<name>A0A0F9Z783_9MICR</name>
<keyword evidence="3" id="KW-1185">Reference proteome</keyword>
<protein>
    <submittedName>
        <fullName evidence="2">Uncharacterized protein</fullName>
    </submittedName>
</protein>
<sequence length="53" mass="6407">PSGMLVCVTDYLILSFGAGEAFLDDNKFILFYFFFLLYNWQFVKIFFYFNFSF</sequence>
<feature type="transmembrane region" description="Helical" evidence="1">
    <location>
        <begin position="29"/>
        <end position="51"/>
    </location>
</feature>
<dbReference type="GeneID" id="36319660"/>
<dbReference type="RefSeq" id="XP_024329521.1">
    <property type="nucleotide sequence ID" value="XM_024474733.1"/>
</dbReference>
<keyword evidence="1" id="KW-1133">Transmembrane helix</keyword>
<evidence type="ECO:0000313" key="2">
    <source>
        <dbReference type="EMBL" id="KKO73779.1"/>
    </source>
</evidence>
<feature type="non-terminal residue" evidence="2">
    <location>
        <position position="1"/>
    </location>
</feature>